<dbReference type="RefSeq" id="WP_092192106.1">
    <property type="nucleotide sequence ID" value="NZ_FOTO01000006.1"/>
</dbReference>
<gene>
    <name evidence="2" type="ORF">SAMN05421830_106101</name>
</gene>
<keyword evidence="1" id="KW-0732">Signal</keyword>
<sequence length="212" mass="23061">MVRCRCYIVMILFFWAGGALAAEPLAMSLANVQRAIDTNDHVLLEKYVDLRGIITRGVDRFVADYAANPPGGEGDPLMEMLSGGLSRESGSAAAGPMKMMLVEETRKFVIRGVASGDFSGRPSKAAVLPDGGLLAVLFADASTARKELRGVRVTPAKGDTATAQATVYDHGSERSYPVQLDLRLQPEGYWKVTDVKNMADLIRRVRKEAEER</sequence>
<organism evidence="2 3">
    <name type="scientific">Desulfomicrobium norvegicum (strain DSM 1741 / NCIMB 8310)</name>
    <name type="common">Desulfovibrio baculatus (strain Norway 4)</name>
    <name type="synonym">Desulfovibrio desulfuricans (strain Norway 4)</name>
    <dbReference type="NCBI Taxonomy" id="52561"/>
    <lineage>
        <taxon>Bacteria</taxon>
        <taxon>Pseudomonadati</taxon>
        <taxon>Thermodesulfobacteriota</taxon>
        <taxon>Desulfovibrionia</taxon>
        <taxon>Desulfovibrionales</taxon>
        <taxon>Desulfomicrobiaceae</taxon>
        <taxon>Desulfomicrobium</taxon>
    </lineage>
</organism>
<evidence type="ECO:0008006" key="4">
    <source>
        <dbReference type="Google" id="ProtNLM"/>
    </source>
</evidence>
<evidence type="ECO:0000256" key="1">
    <source>
        <dbReference type="SAM" id="SignalP"/>
    </source>
</evidence>
<reference evidence="2 3" key="1">
    <citation type="submission" date="2016-10" db="EMBL/GenBank/DDBJ databases">
        <authorList>
            <person name="Varghese N."/>
            <person name="Submissions S."/>
        </authorList>
    </citation>
    <scope>NUCLEOTIDE SEQUENCE [LARGE SCALE GENOMIC DNA]</scope>
    <source>
        <strain evidence="2 3">DSM 1741</strain>
    </source>
</reference>
<feature type="signal peptide" evidence="1">
    <location>
        <begin position="1"/>
        <end position="21"/>
    </location>
</feature>
<dbReference type="EMBL" id="FOTO01000006">
    <property type="protein sequence ID" value="SFL77893.1"/>
    <property type="molecule type" value="Genomic_DNA"/>
</dbReference>
<accession>A0A8G2C378</accession>
<proteinExistence type="predicted"/>
<protein>
    <recommendedName>
        <fullName evidence="4">DUF2939 domain-containing protein</fullName>
    </recommendedName>
</protein>
<feature type="chain" id="PRO_5034431144" description="DUF2939 domain-containing protein" evidence="1">
    <location>
        <begin position="22"/>
        <end position="212"/>
    </location>
</feature>
<name>A0A8G2C378_DESNO</name>
<dbReference type="AlphaFoldDB" id="A0A8G2C378"/>
<keyword evidence="3" id="KW-1185">Reference proteome</keyword>
<comment type="caution">
    <text evidence="2">The sequence shown here is derived from an EMBL/GenBank/DDBJ whole genome shotgun (WGS) entry which is preliminary data.</text>
</comment>
<dbReference type="OrthoDB" id="5458492at2"/>
<dbReference type="Proteomes" id="UP000199581">
    <property type="component" value="Unassembled WGS sequence"/>
</dbReference>
<evidence type="ECO:0000313" key="3">
    <source>
        <dbReference type="Proteomes" id="UP000199581"/>
    </source>
</evidence>
<evidence type="ECO:0000313" key="2">
    <source>
        <dbReference type="EMBL" id="SFL77893.1"/>
    </source>
</evidence>